<gene>
    <name evidence="1" type="ORF">CKO25_03165</name>
</gene>
<accession>A0A9X0WFR8</accession>
<sequence length="262" mass="30273">MRNHIILTSGRSGSNYLTNVLNRHPRLVNYGEVLAPMIPPYKWFLKCKLCPWSVERYLNGFYHSRLVFHAGQVYSARAHRKAKKPVHHKRYRDVVSIGTKDFFLSVKNAGMTDYYVARPEISIIYLRRDNLLKRYLSGVFMRKTRIAASEQAVEVPKGRVDLEHLDRSLMIMAAEVAHEQAVMAALTRHPVMSIRYEDYFASDVSIIDYNQRVFAFLGVEPIPIKSEQKKILPQAIRDLVENYDELCAHLADGPYAKFLEDA</sequence>
<evidence type="ECO:0000313" key="2">
    <source>
        <dbReference type="Proteomes" id="UP001138802"/>
    </source>
</evidence>
<dbReference type="RefSeq" id="WP_200386481.1">
    <property type="nucleotide sequence ID" value="NZ_NRSD01000002.1"/>
</dbReference>
<comment type="caution">
    <text evidence="1">The sequence shown here is derived from an EMBL/GenBank/DDBJ whole genome shotgun (WGS) entry which is preliminary data.</text>
</comment>
<reference evidence="1 2" key="1">
    <citation type="journal article" date="2020" name="Microorganisms">
        <title>Osmotic Adaptation and Compatible Solute Biosynthesis of Phototrophic Bacteria as Revealed from Genome Analyses.</title>
        <authorList>
            <person name="Imhoff J.F."/>
            <person name="Rahn T."/>
            <person name="Kunzel S."/>
            <person name="Keller A."/>
            <person name="Neulinger S.C."/>
        </authorList>
    </citation>
    <scope>NUCLEOTIDE SEQUENCE [LARGE SCALE GENOMIC DNA]</scope>
    <source>
        <strain evidence="1 2">DSM 21303</strain>
    </source>
</reference>
<dbReference type="Gene3D" id="3.40.50.300">
    <property type="entry name" value="P-loop containing nucleotide triphosphate hydrolases"/>
    <property type="match status" value="1"/>
</dbReference>
<proteinExistence type="predicted"/>
<evidence type="ECO:0008006" key="3">
    <source>
        <dbReference type="Google" id="ProtNLM"/>
    </source>
</evidence>
<dbReference type="Proteomes" id="UP001138802">
    <property type="component" value="Unassembled WGS sequence"/>
</dbReference>
<dbReference type="PANTHER" id="PTHR32175">
    <property type="entry name" value="PROTEIN, PUTATIVE, EXPRESSED-RELATED"/>
    <property type="match status" value="1"/>
</dbReference>
<dbReference type="InterPro" id="IPR027417">
    <property type="entry name" value="P-loop_NTPase"/>
</dbReference>
<dbReference type="PANTHER" id="PTHR32175:SF26">
    <property type="entry name" value="PROTEIN, PUTATIVE, EXPRESSED-RELATED"/>
    <property type="match status" value="1"/>
</dbReference>
<dbReference type="SUPFAM" id="SSF52540">
    <property type="entry name" value="P-loop containing nucleoside triphosphate hydrolases"/>
    <property type="match status" value="1"/>
</dbReference>
<organism evidence="1 2">
    <name type="scientific">Thiocapsa imhoffii</name>
    <dbReference type="NCBI Taxonomy" id="382777"/>
    <lineage>
        <taxon>Bacteria</taxon>
        <taxon>Pseudomonadati</taxon>
        <taxon>Pseudomonadota</taxon>
        <taxon>Gammaproteobacteria</taxon>
        <taxon>Chromatiales</taxon>
        <taxon>Chromatiaceae</taxon>
        <taxon>Thiocapsa</taxon>
    </lineage>
</organism>
<dbReference type="AlphaFoldDB" id="A0A9X0WFR8"/>
<dbReference type="InterPro" id="IPR052796">
    <property type="entry name" value="Nod_factor_sulfotransferase"/>
</dbReference>
<dbReference type="EMBL" id="NRSD01000002">
    <property type="protein sequence ID" value="MBK1643675.1"/>
    <property type="molecule type" value="Genomic_DNA"/>
</dbReference>
<evidence type="ECO:0000313" key="1">
    <source>
        <dbReference type="EMBL" id="MBK1643675.1"/>
    </source>
</evidence>
<keyword evidence="2" id="KW-1185">Reference proteome</keyword>
<name>A0A9X0WFR8_9GAMM</name>
<protein>
    <recommendedName>
        <fullName evidence="3">Sulfotransferase</fullName>
    </recommendedName>
</protein>